<gene>
    <name evidence="4" type="ORF">H8E41_14150</name>
</gene>
<proteinExistence type="predicted"/>
<evidence type="ECO:0000313" key="4">
    <source>
        <dbReference type="EMBL" id="MBC8319036.1"/>
    </source>
</evidence>
<evidence type="ECO:0000256" key="2">
    <source>
        <dbReference type="PROSITE-ProRule" id="PRU00504"/>
    </source>
</evidence>
<comment type="caution">
    <text evidence="4">The sequence shown here is derived from an EMBL/GenBank/DDBJ whole genome shotgun (WGS) entry which is preliminary data.</text>
</comment>
<dbReference type="PROSITE" id="PS51257">
    <property type="entry name" value="PROKAR_LIPOPROTEIN"/>
    <property type="match status" value="1"/>
</dbReference>
<dbReference type="PROSITE" id="PS51125">
    <property type="entry name" value="NHL"/>
    <property type="match status" value="1"/>
</dbReference>
<name>A0A8J6NEA6_9BACT</name>
<sequence>MNSAKDLICTGLALCFLTATLFLSGCVTTPEPQKETDSVFFPDPPAPPRIQFLTSYTTSKDVEEKGNQFDSFLTGRKDPPGTHLIKPYGVAIQDGKIYVCDSQKTVQTFDLKNKKFGMLEGARGMGKVVQPLNISITADGRKFVADPVRGEVVLYDADDMYVKSYGLPGQWKPVDVAHYDDQLYVVDSRNRDIKVFDIESGEKLRALGRTNKPEENLGLPTNISIDDDGLLYITDSGRFQVVIYDRDGHQRGTIGRPGANLGHFARPRGIDIDKNGLVYVVDAAFENVQVFRNDGQLLFFFGGSGRRPGDLFLPADVFIDYDNIHYFQQFVDPHFTIEYLVLVTSQFGPRLVNIYAYGKEQGRSYPPEEELMEGAQEKLKKWQEKSKETK</sequence>
<keyword evidence="3" id="KW-0732">Signal</keyword>
<dbReference type="PANTHER" id="PTHR24104">
    <property type="entry name" value="E3 UBIQUITIN-PROTEIN LIGASE NHLRC1-RELATED"/>
    <property type="match status" value="1"/>
</dbReference>
<dbReference type="GO" id="GO:0043161">
    <property type="term" value="P:proteasome-mediated ubiquitin-dependent protein catabolic process"/>
    <property type="evidence" value="ECO:0007669"/>
    <property type="project" value="TreeGrafter"/>
</dbReference>
<evidence type="ECO:0008006" key="6">
    <source>
        <dbReference type="Google" id="ProtNLM"/>
    </source>
</evidence>
<dbReference type="InterPro" id="IPR050952">
    <property type="entry name" value="TRIM-NHL_E3_ligases"/>
</dbReference>
<dbReference type="PANTHER" id="PTHR24104:SF25">
    <property type="entry name" value="PROTEIN LIN-41"/>
    <property type="match status" value="1"/>
</dbReference>
<feature type="chain" id="PRO_5035248204" description="6-bladed beta-propeller" evidence="3">
    <location>
        <begin position="25"/>
        <end position="390"/>
    </location>
</feature>
<protein>
    <recommendedName>
        <fullName evidence="6">6-bladed beta-propeller</fullName>
    </recommendedName>
</protein>
<evidence type="ECO:0000256" key="3">
    <source>
        <dbReference type="SAM" id="SignalP"/>
    </source>
</evidence>
<dbReference type="GO" id="GO:0061630">
    <property type="term" value="F:ubiquitin protein ligase activity"/>
    <property type="evidence" value="ECO:0007669"/>
    <property type="project" value="TreeGrafter"/>
</dbReference>
<dbReference type="AlphaFoldDB" id="A0A8J6NEA6"/>
<dbReference type="SUPFAM" id="SSF101898">
    <property type="entry name" value="NHL repeat"/>
    <property type="match status" value="1"/>
</dbReference>
<accession>A0A8J6NEA6</accession>
<organism evidence="4 5">
    <name type="scientific">Candidatus Desulfobia pelagia</name>
    <dbReference type="NCBI Taxonomy" id="2841692"/>
    <lineage>
        <taxon>Bacteria</taxon>
        <taxon>Pseudomonadati</taxon>
        <taxon>Thermodesulfobacteriota</taxon>
        <taxon>Desulfobulbia</taxon>
        <taxon>Desulfobulbales</taxon>
        <taxon>Desulfobulbaceae</taxon>
        <taxon>Candidatus Desulfobia</taxon>
    </lineage>
</organism>
<dbReference type="GO" id="GO:0008270">
    <property type="term" value="F:zinc ion binding"/>
    <property type="evidence" value="ECO:0007669"/>
    <property type="project" value="UniProtKB-KW"/>
</dbReference>
<dbReference type="Gene3D" id="2.120.10.30">
    <property type="entry name" value="TolB, C-terminal domain"/>
    <property type="match status" value="2"/>
</dbReference>
<dbReference type="EMBL" id="JACNJZ010000217">
    <property type="protein sequence ID" value="MBC8319036.1"/>
    <property type="molecule type" value="Genomic_DNA"/>
</dbReference>
<keyword evidence="1" id="KW-0677">Repeat</keyword>
<dbReference type="InterPro" id="IPR001258">
    <property type="entry name" value="NHL_repeat"/>
</dbReference>
<feature type="repeat" description="NHL" evidence="2">
    <location>
        <begin position="251"/>
        <end position="294"/>
    </location>
</feature>
<evidence type="ECO:0000256" key="1">
    <source>
        <dbReference type="ARBA" id="ARBA00022737"/>
    </source>
</evidence>
<dbReference type="Proteomes" id="UP000614424">
    <property type="component" value="Unassembled WGS sequence"/>
</dbReference>
<dbReference type="GO" id="GO:0000209">
    <property type="term" value="P:protein polyubiquitination"/>
    <property type="evidence" value="ECO:0007669"/>
    <property type="project" value="TreeGrafter"/>
</dbReference>
<evidence type="ECO:0000313" key="5">
    <source>
        <dbReference type="Proteomes" id="UP000614424"/>
    </source>
</evidence>
<dbReference type="InterPro" id="IPR011042">
    <property type="entry name" value="6-blade_b-propeller_TolB-like"/>
</dbReference>
<feature type="signal peptide" evidence="3">
    <location>
        <begin position="1"/>
        <end position="24"/>
    </location>
</feature>
<reference evidence="4 5" key="1">
    <citation type="submission" date="2020-08" db="EMBL/GenBank/DDBJ databases">
        <title>Bridging the membrane lipid divide: bacteria of the FCB group superphylum have the potential to synthesize archaeal ether lipids.</title>
        <authorList>
            <person name="Villanueva L."/>
            <person name="Von Meijenfeldt F.A.B."/>
            <person name="Westbye A.B."/>
            <person name="Yadav S."/>
            <person name="Hopmans E.C."/>
            <person name="Dutilh B.E."/>
            <person name="Sinninghe Damste J.S."/>
        </authorList>
    </citation>
    <scope>NUCLEOTIDE SEQUENCE [LARGE SCALE GENOMIC DNA]</scope>
    <source>
        <strain evidence="4">NIOZ-UU47</strain>
    </source>
</reference>